<feature type="region of interest" description="Disordered" evidence="1">
    <location>
        <begin position="277"/>
        <end position="318"/>
    </location>
</feature>
<dbReference type="PANTHER" id="PTHR38148:SF3">
    <property type="entry name" value="BAR DOMAIN-CONTAINING PROTEIN"/>
    <property type="match status" value="1"/>
</dbReference>
<dbReference type="OMA" id="CEAMDDI"/>
<dbReference type="OrthoDB" id="261955at2759"/>
<reference evidence="2 3" key="1">
    <citation type="journal article" date="2015" name="PLoS Pathog.">
        <title>Leptomonas seymouri: Adaptations to the Dixenous Life Cycle Analyzed by Genome Sequencing, Transcriptome Profiling and Co-infection with Leishmania donovani.</title>
        <authorList>
            <person name="Kraeva N."/>
            <person name="Butenko A."/>
            <person name="Hlavacova J."/>
            <person name="Kostygov A."/>
            <person name="Myskova J."/>
            <person name="Grybchuk D."/>
            <person name="Lestinova T."/>
            <person name="Votypka J."/>
            <person name="Volf P."/>
            <person name="Opperdoes F."/>
            <person name="Flegontov P."/>
            <person name="Lukes J."/>
            <person name="Yurchenko V."/>
        </authorList>
    </citation>
    <scope>NUCLEOTIDE SEQUENCE [LARGE SCALE GENOMIC DNA]</scope>
    <source>
        <strain evidence="2 3">ATCC 30220</strain>
    </source>
</reference>
<protein>
    <recommendedName>
        <fullName evidence="4">BAR domain-containing protein</fullName>
    </recommendedName>
</protein>
<evidence type="ECO:0000313" key="3">
    <source>
        <dbReference type="Proteomes" id="UP000038009"/>
    </source>
</evidence>
<evidence type="ECO:0000256" key="1">
    <source>
        <dbReference type="SAM" id="MobiDB-lite"/>
    </source>
</evidence>
<accession>A0A0N0P6C0</accession>
<evidence type="ECO:0008006" key="4">
    <source>
        <dbReference type="Google" id="ProtNLM"/>
    </source>
</evidence>
<dbReference type="EMBL" id="LJSK01000088">
    <property type="protein sequence ID" value="KPI87449.1"/>
    <property type="molecule type" value="Genomic_DNA"/>
</dbReference>
<comment type="caution">
    <text evidence="2">The sequence shown here is derived from an EMBL/GenBank/DDBJ whole genome shotgun (WGS) entry which is preliminary data.</text>
</comment>
<proteinExistence type="predicted"/>
<organism evidence="2 3">
    <name type="scientific">Leptomonas seymouri</name>
    <dbReference type="NCBI Taxonomy" id="5684"/>
    <lineage>
        <taxon>Eukaryota</taxon>
        <taxon>Discoba</taxon>
        <taxon>Euglenozoa</taxon>
        <taxon>Kinetoplastea</taxon>
        <taxon>Metakinetoplastina</taxon>
        <taxon>Trypanosomatida</taxon>
        <taxon>Trypanosomatidae</taxon>
        <taxon>Leishmaniinae</taxon>
        <taxon>Leptomonas</taxon>
    </lineage>
</organism>
<evidence type="ECO:0000313" key="2">
    <source>
        <dbReference type="EMBL" id="KPI87449.1"/>
    </source>
</evidence>
<keyword evidence="3" id="KW-1185">Reference proteome</keyword>
<dbReference type="VEuPathDB" id="TriTrypDB:Lsey_0088_0170"/>
<dbReference type="PANTHER" id="PTHR38148">
    <property type="entry name" value="BAR DOMAIN-CONTAINING PROTEIN"/>
    <property type="match status" value="1"/>
</dbReference>
<name>A0A0N0P6C0_LEPSE</name>
<gene>
    <name evidence="2" type="ORF">ABL78_3480</name>
</gene>
<sequence>MGKVGSKLNDITNANANVTGYNPEFDYRSKNLRRLKEAFKALKASLAKAMSNMESTPQHLKEVGNGYSGVAAFLNYSAGGGSATRRDSTGIEMTGSTPNVKAAAAGESGAATPVAPPPARVDRELATESLQASKRFCEAMEALSTRVYPKYGPTMLSKVISEVDNMIALNARVMSQGKATADCMSKYVNARKSAAARERTISKKGKDVTADETHTRLVNDRDTKERVYQRELARFDDQYDDMMAETQKFAAESTEVFLDSVVGYYREVVETIDYTDTPARSKTRSRSVPHNGDLMGGESHEPMSNGLGGSPKPSVKTV</sequence>
<dbReference type="Proteomes" id="UP000038009">
    <property type="component" value="Unassembled WGS sequence"/>
</dbReference>
<dbReference type="AlphaFoldDB" id="A0A0N0P6C0"/>